<keyword evidence="2" id="KW-1185">Reference proteome</keyword>
<accession>A0ABU8JLI7</accession>
<comment type="caution">
    <text evidence="1">The sequence shown here is derived from an EMBL/GenBank/DDBJ whole genome shotgun (WGS) entry which is preliminary data.</text>
</comment>
<organism evidence="1 2">
    <name type="scientific">Dickeya chrysanthemi</name>
    <name type="common">Pectobacterium chrysanthemi</name>
    <name type="synonym">Erwinia chrysanthemi</name>
    <dbReference type="NCBI Taxonomy" id="556"/>
    <lineage>
        <taxon>Bacteria</taxon>
        <taxon>Pseudomonadati</taxon>
        <taxon>Pseudomonadota</taxon>
        <taxon>Gammaproteobacteria</taxon>
        <taxon>Enterobacterales</taxon>
        <taxon>Pectobacteriaceae</taxon>
        <taxon>Dickeya</taxon>
    </lineage>
</organism>
<protein>
    <submittedName>
        <fullName evidence="1">Uncharacterized protein</fullName>
    </submittedName>
</protein>
<dbReference type="EMBL" id="JBBBOO010000007">
    <property type="protein sequence ID" value="MEI7064316.1"/>
    <property type="molecule type" value="Genomic_DNA"/>
</dbReference>
<evidence type="ECO:0000313" key="1">
    <source>
        <dbReference type="EMBL" id="MEI7064316.1"/>
    </source>
</evidence>
<reference evidence="1 2" key="1">
    <citation type="submission" date="2024-03" db="EMBL/GenBank/DDBJ databases">
        <title>Analysis of soft rot Pectobacteriaceae population diversity in US potato growing regions between 2016 and 2022.</title>
        <authorList>
            <person name="Ma X."/>
            <person name="Zhang X."/>
            <person name="Stodghill P."/>
            <person name="Rioux R."/>
            <person name="Babler B."/>
            <person name="Shrestha S."/>
            <person name="Babler B."/>
            <person name="Rivedal H."/>
            <person name="Frost K."/>
            <person name="Hao J."/>
            <person name="Secor G."/>
            <person name="Swingle B."/>
        </authorList>
    </citation>
    <scope>NUCLEOTIDE SEQUENCE [LARGE SCALE GENOMIC DNA]</scope>
    <source>
        <strain evidence="1 2">SR64</strain>
    </source>
</reference>
<name>A0ABU8JLI7_DICCH</name>
<evidence type="ECO:0000313" key="2">
    <source>
        <dbReference type="Proteomes" id="UP001359469"/>
    </source>
</evidence>
<sequence length="298" mass="34074">MLFFALRVLLKPKDPDLFAKGIISKNIAHFEQAMVQASRDLSKISATPSVHKQWRYTLKLSLGPSEGTMAGVISKQQKIRGHDKDFQEFDVDNYPPVTWIWDKDEQVLLVEKKTSVFRDALQTARAFEDLANNEYLSELGLRVFIEPCLEIEDFWVEYHNLEFIDNVTFTLVTPNIFGNSKEALTTELREIERDTNANSITTSFENKDGNLKLTNSSWASILVDWVKDGGGSWLIKGRKTIKSKTTIVSSNRTAKVIMVDGDITEIELNGYSAKDLKDIISIYKKRYTFKNEQTKNMD</sequence>
<dbReference type="RefSeq" id="WP_336729682.1">
    <property type="nucleotide sequence ID" value="NZ_JBBBOO010000007.1"/>
</dbReference>
<gene>
    <name evidence="1" type="ORF">WCU84_11670</name>
</gene>
<proteinExistence type="predicted"/>
<dbReference type="Proteomes" id="UP001359469">
    <property type="component" value="Unassembled WGS sequence"/>
</dbReference>